<dbReference type="GO" id="GO:0005829">
    <property type="term" value="C:cytosol"/>
    <property type="evidence" value="ECO:0000318"/>
    <property type="project" value="GO_Central"/>
</dbReference>
<evidence type="ECO:0000313" key="3">
    <source>
        <dbReference type="EnsemblProtists" id="Phyra81564"/>
    </source>
</evidence>
<dbReference type="Pfam" id="PF03061">
    <property type="entry name" value="4HBT"/>
    <property type="match status" value="3"/>
</dbReference>
<dbReference type="InterPro" id="IPR006683">
    <property type="entry name" value="Thioestr_dom"/>
</dbReference>
<feature type="domain" description="HotDog ACOT-type" evidence="2">
    <location>
        <begin position="175"/>
        <end position="288"/>
    </location>
</feature>
<dbReference type="InterPro" id="IPR033120">
    <property type="entry name" value="HOTDOG_ACOT"/>
</dbReference>
<dbReference type="VEuPathDB" id="FungiDB:KRP22_4743"/>
<dbReference type="GO" id="GO:0006637">
    <property type="term" value="P:acyl-CoA metabolic process"/>
    <property type="evidence" value="ECO:0000318"/>
    <property type="project" value="GO_Central"/>
</dbReference>
<organism evidence="3 4">
    <name type="scientific">Phytophthora ramorum</name>
    <name type="common">Sudden oak death agent</name>
    <dbReference type="NCBI Taxonomy" id="164328"/>
    <lineage>
        <taxon>Eukaryota</taxon>
        <taxon>Sar</taxon>
        <taxon>Stramenopiles</taxon>
        <taxon>Oomycota</taxon>
        <taxon>Peronosporomycetes</taxon>
        <taxon>Peronosporales</taxon>
        <taxon>Peronosporaceae</taxon>
        <taxon>Phytophthora</taxon>
    </lineage>
</organism>
<dbReference type="GO" id="GO:0005737">
    <property type="term" value="C:cytoplasm"/>
    <property type="evidence" value="ECO:0000318"/>
    <property type="project" value="GO_Central"/>
</dbReference>
<dbReference type="EnsemblProtists" id="Phyra81564">
    <property type="protein sequence ID" value="Phyra81564"/>
    <property type="gene ID" value="Phyra81564"/>
</dbReference>
<dbReference type="PANTHER" id="PTHR11049">
    <property type="entry name" value="ACYL COENZYME A THIOESTER HYDROLASE"/>
    <property type="match status" value="1"/>
</dbReference>
<dbReference type="GO" id="GO:0052816">
    <property type="term" value="F:long-chain fatty acyl-CoA hydrolase activity"/>
    <property type="evidence" value="ECO:0000318"/>
    <property type="project" value="GO_Central"/>
</dbReference>
<dbReference type="SUPFAM" id="SSF54637">
    <property type="entry name" value="Thioesterase/thiol ester dehydrase-isomerase"/>
    <property type="match status" value="3"/>
</dbReference>
<dbReference type="InParanoid" id="H3GVX6"/>
<dbReference type="InterPro" id="IPR029069">
    <property type="entry name" value="HotDog_dom_sf"/>
</dbReference>
<evidence type="ECO:0000259" key="2">
    <source>
        <dbReference type="PROSITE" id="PS51770"/>
    </source>
</evidence>
<dbReference type="FunFam" id="3.10.129.10:FF:000057">
    <property type="entry name" value="ATP-binding Cassette (ABC) superfamily"/>
    <property type="match status" value="1"/>
</dbReference>
<dbReference type="AlphaFoldDB" id="H3GVX6"/>
<dbReference type="CDD" id="cd03442">
    <property type="entry name" value="BFIT_BACH"/>
    <property type="match status" value="3"/>
</dbReference>
<sequence>MLSTSSAAAIPRAVDTPSKKVVQTIDGQRIVRVCDARLAYGDIVGDESLGGRLMSAGPLLDLVDRLAAALAEKHELQMSGYRYDLEQTKFVEVLGAFATLVAIDVETMRPKPGLPQLVHPTDPSYVPRLEAVAKQRKELTARWREMQQKVDQLPRISEDMIKESEYNHSELVPVSDTLLEVQTTFLPKNLNRNNTIFGGDVLAFMDKVALQCAKGFTKNRNMVSVSMNRISFNLPIHMHDIVNMHARVCSVRRCHLEVEVEVFISHVRTMNHRKSHTGYFTVVNLDQLHNKARISRGLLVDEKDQRIVLVADARLTHGDIVGDESLSGRLMSAGGILDLVDRLAGALAGNISSADQGVATISIDRVDIQSPIAHGDLLRMEGEVINIGRTSLVVQMTGYRYDLEQTKLVAVLSAIATFVAVDLVTLRPKPGLPKLVHPTDPTYVPRLETIAKQRKKLAARWCAAQNQVDQMPHISTDMVKDLESTKSAFVSVQDTLVEVQTTFLPKNLNRNNTIHGGDVMAFMDKVALQCAKGFAKNRNMVTVSMSRILFKFPIRMDDVVTMMARVCSVRRYDLEVEVEVFISHIRTKARRKSHTGYFTVVNLDQLYRKTDIPRGLLVDDSDQVSMRIMLKAQHRYSFDSEERKLSPVHRLPLATTTSKTVVAPRLLGRL</sequence>
<dbReference type="PANTHER" id="PTHR11049:SF24">
    <property type="entry name" value="CYTOSOLIC ACYL COENZYME A THIOESTER HYDROLASE"/>
    <property type="match status" value="1"/>
</dbReference>
<dbReference type="Gene3D" id="3.10.129.10">
    <property type="entry name" value="Hotdog Thioesterase"/>
    <property type="match status" value="3"/>
</dbReference>
<feature type="domain" description="HotDog ACOT-type" evidence="2">
    <location>
        <begin position="493"/>
        <end position="606"/>
    </location>
</feature>
<dbReference type="Proteomes" id="UP000005238">
    <property type="component" value="Unassembled WGS sequence"/>
</dbReference>
<keyword evidence="1" id="KW-0378">Hydrolase</keyword>
<dbReference type="VEuPathDB" id="FungiDB:KRP23_9123"/>
<dbReference type="EMBL" id="DS566058">
    <property type="status" value="NOT_ANNOTATED_CDS"/>
    <property type="molecule type" value="Genomic_DNA"/>
</dbReference>
<dbReference type="PROSITE" id="PS51770">
    <property type="entry name" value="HOTDOG_ACOT"/>
    <property type="match status" value="3"/>
</dbReference>
<dbReference type="GO" id="GO:0009062">
    <property type="term" value="P:fatty acid catabolic process"/>
    <property type="evidence" value="ECO:0000318"/>
    <property type="project" value="GO_Central"/>
</dbReference>
<feature type="domain" description="HotDog ACOT-type" evidence="2">
    <location>
        <begin position="306"/>
        <end position="424"/>
    </location>
</feature>
<evidence type="ECO:0000256" key="1">
    <source>
        <dbReference type="ARBA" id="ARBA00022801"/>
    </source>
</evidence>
<name>H3GVX6_PHYRM</name>
<dbReference type="STRING" id="164328.H3GVX6"/>
<dbReference type="HOGENOM" id="CLU_410225_0_0_1"/>
<evidence type="ECO:0000313" key="4">
    <source>
        <dbReference type="Proteomes" id="UP000005238"/>
    </source>
</evidence>
<dbReference type="InterPro" id="IPR040170">
    <property type="entry name" value="Cytosol_ACT"/>
</dbReference>
<dbReference type="FunFam" id="3.10.129.10:FF:000055">
    <property type="entry name" value="ATP-binding Cassette (ABC) superfamily"/>
    <property type="match status" value="1"/>
</dbReference>
<reference evidence="3" key="2">
    <citation type="submission" date="2015-06" db="UniProtKB">
        <authorList>
            <consortium name="EnsemblProtists"/>
        </authorList>
    </citation>
    <scope>IDENTIFICATION</scope>
    <source>
        <strain evidence="3">Pr102</strain>
    </source>
</reference>
<proteinExistence type="predicted"/>
<keyword evidence="4" id="KW-1185">Reference proteome</keyword>
<reference evidence="4" key="1">
    <citation type="journal article" date="2006" name="Science">
        <title>Phytophthora genome sequences uncover evolutionary origins and mechanisms of pathogenesis.</title>
        <authorList>
            <person name="Tyler B.M."/>
            <person name="Tripathy S."/>
            <person name="Zhang X."/>
            <person name="Dehal P."/>
            <person name="Jiang R.H."/>
            <person name="Aerts A."/>
            <person name="Arredondo F.D."/>
            <person name="Baxter L."/>
            <person name="Bensasson D."/>
            <person name="Beynon J.L."/>
            <person name="Chapman J."/>
            <person name="Damasceno C.M."/>
            <person name="Dorrance A.E."/>
            <person name="Dou D."/>
            <person name="Dickerman A.W."/>
            <person name="Dubchak I.L."/>
            <person name="Garbelotto M."/>
            <person name="Gijzen M."/>
            <person name="Gordon S.G."/>
            <person name="Govers F."/>
            <person name="Grunwald N.J."/>
            <person name="Huang W."/>
            <person name="Ivors K.L."/>
            <person name="Jones R.W."/>
            <person name="Kamoun S."/>
            <person name="Krampis K."/>
            <person name="Lamour K.H."/>
            <person name="Lee M.K."/>
            <person name="McDonald W.H."/>
            <person name="Medina M."/>
            <person name="Meijer H.J."/>
            <person name="Nordberg E.K."/>
            <person name="Maclean D.J."/>
            <person name="Ospina-Giraldo M.D."/>
            <person name="Morris P.F."/>
            <person name="Phuntumart V."/>
            <person name="Putnam N.H."/>
            <person name="Rash S."/>
            <person name="Rose J.K."/>
            <person name="Sakihama Y."/>
            <person name="Salamov A.A."/>
            <person name="Savidor A."/>
            <person name="Scheuring C.F."/>
            <person name="Smith B.M."/>
            <person name="Sobral B.W."/>
            <person name="Terry A."/>
            <person name="Torto-Alalibo T.A."/>
            <person name="Win J."/>
            <person name="Xu Z."/>
            <person name="Zhang H."/>
            <person name="Grigoriev I.V."/>
            <person name="Rokhsar D.S."/>
            <person name="Boore J.L."/>
        </authorList>
    </citation>
    <scope>NUCLEOTIDE SEQUENCE [LARGE SCALE GENOMIC DNA]</scope>
    <source>
        <strain evidence="4">Pr102</strain>
    </source>
</reference>
<accession>H3GVX6</accession>
<dbReference type="eggNOG" id="KOG2763">
    <property type="taxonomic scope" value="Eukaryota"/>
</dbReference>
<protein>
    <recommendedName>
        <fullName evidence="2">HotDog ACOT-type domain-containing protein</fullName>
    </recommendedName>
</protein>